<dbReference type="Proteomes" id="UP000760480">
    <property type="component" value="Unassembled WGS sequence"/>
</dbReference>
<keyword evidence="2" id="KW-1185">Reference proteome</keyword>
<evidence type="ECO:0000313" key="2">
    <source>
        <dbReference type="Proteomes" id="UP000760480"/>
    </source>
</evidence>
<dbReference type="Pfam" id="PF00300">
    <property type="entry name" value="His_Phos_1"/>
    <property type="match status" value="1"/>
</dbReference>
<dbReference type="InterPro" id="IPR029033">
    <property type="entry name" value="His_PPase_superfam"/>
</dbReference>
<protein>
    <submittedName>
        <fullName evidence="1">Uncharacterized protein</fullName>
    </submittedName>
</protein>
<accession>A0ABX1TIG2</accession>
<name>A0ABX1TIG2_9GAMM</name>
<dbReference type="EMBL" id="SPMZ01000022">
    <property type="protein sequence ID" value="NMQ19166.1"/>
    <property type="molecule type" value="Genomic_DNA"/>
</dbReference>
<gene>
    <name evidence="1" type="ORF">E4P82_08120</name>
</gene>
<comment type="caution">
    <text evidence="1">The sequence shown here is derived from an EMBL/GenBank/DDBJ whole genome shotgun (WGS) entry which is preliminary data.</text>
</comment>
<dbReference type="SUPFAM" id="SSF53254">
    <property type="entry name" value="Phosphoglycerate mutase-like"/>
    <property type="match status" value="1"/>
</dbReference>
<dbReference type="Gene3D" id="3.40.50.1240">
    <property type="entry name" value="Phosphoglycerate mutase-like"/>
    <property type="match status" value="1"/>
</dbReference>
<organism evidence="1 2">
    <name type="scientific">Candidatus Competibacter phosphatis</name>
    <dbReference type="NCBI Taxonomy" id="221280"/>
    <lineage>
        <taxon>Bacteria</taxon>
        <taxon>Pseudomonadati</taxon>
        <taxon>Pseudomonadota</taxon>
        <taxon>Gammaproteobacteria</taxon>
        <taxon>Candidatus Competibacteraceae</taxon>
        <taxon>Candidatus Competibacter</taxon>
    </lineage>
</organism>
<dbReference type="InterPro" id="IPR013078">
    <property type="entry name" value="His_Pase_superF_clade-1"/>
</dbReference>
<evidence type="ECO:0000313" key="1">
    <source>
        <dbReference type="EMBL" id="NMQ19166.1"/>
    </source>
</evidence>
<sequence length="72" mass="8010">MSGMVRALITLVTLILMSQWSIQKNPLSPIGESQARLIAALLPEDASKIIVSPLERAKATAKFYCERIRKKI</sequence>
<reference evidence="1 2" key="1">
    <citation type="submission" date="2019-03" db="EMBL/GenBank/DDBJ databases">
        <title>Metabolic reconstructions from genomes of highly enriched 'Candidatus Accumulibacter' and 'Candidatus Competibacter' bioreactor populations.</title>
        <authorList>
            <person name="Annavajhala M.K."/>
            <person name="Welles L."/>
            <person name="Abbas B."/>
            <person name="Sorokin D."/>
            <person name="Park H."/>
            <person name="Van Loosdrecht M."/>
            <person name="Chandran K."/>
        </authorList>
    </citation>
    <scope>NUCLEOTIDE SEQUENCE [LARGE SCALE GENOMIC DNA]</scope>
    <source>
        <strain evidence="1 2">SBR_G</strain>
    </source>
</reference>
<proteinExistence type="predicted"/>